<dbReference type="AlphaFoldDB" id="A0A7J6G2F5"/>
<gene>
    <name evidence="2" type="ORF">G4B88_009177</name>
</gene>
<dbReference type="GO" id="GO:0004523">
    <property type="term" value="F:RNA-DNA hybrid ribonuclease activity"/>
    <property type="evidence" value="ECO:0007669"/>
    <property type="project" value="InterPro"/>
</dbReference>
<accession>A0A7J6G2F5</accession>
<dbReference type="SUPFAM" id="SSF53098">
    <property type="entry name" value="Ribonuclease H-like"/>
    <property type="match status" value="1"/>
</dbReference>
<organism evidence="2 3">
    <name type="scientific">Cannabis sativa</name>
    <name type="common">Hemp</name>
    <name type="synonym">Marijuana</name>
    <dbReference type="NCBI Taxonomy" id="3483"/>
    <lineage>
        <taxon>Eukaryota</taxon>
        <taxon>Viridiplantae</taxon>
        <taxon>Streptophyta</taxon>
        <taxon>Embryophyta</taxon>
        <taxon>Tracheophyta</taxon>
        <taxon>Spermatophyta</taxon>
        <taxon>Magnoliopsida</taxon>
        <taxon>eudicotyledons</taxon>
        <taxon>Gunneridae</taxon>
        <taxon>Pentapetalae</taxon>
        <taxon>rosids</taxon>
        <taxon>fabids</taxon>
        <taxon>Rosales</taxon>
        <taxon>Cannabaceae</taxon>
        <taxon>Cannabis</taxon>
    </lineage>
</organism>
<evidence type="ECO:0000313" key="2">
    <source>
        <dbReference type="EMBL" id="KAF4377185.1"/>
    </source>
</evidence>
<reference evidence="2 3" key="1">
    <citation type="journal article" date="2020" name="bioRxiv">
        <title>Sequence and annotation of 42 cannabis genomes reveals extensive copy number variation in cannabinoid synthesis and pathogen resistance genes.</title>
        <authorList>
            <person name="Mckernan K.J."/>
            <person name="Helbert Y."/>
            <person name="Kane L.T."/>
            <person name="Ebling H."/>
            <person name="Zhang L."/>
            <person name="Liu B."/>
            <person name="Eaton Z."/>
            <person name="Mclaughlin S."/>
            <person name="Kingan S."/>
            <person name="Baybayan P."/>
            <person name="Concepcion G."/>
            <person name="Jordan M."/>
            <person name="Riva A."/>
            <person name="Barbazuk W."/>
            <person name="Harkins T."/>
        </authorList>
    </citation>
    <scope>NUCLEOTIDE SEQUENCE [LARGE SCALE GENOMIC DNA]</scope>
    <source>
        <strain evidence="3">cv. Jamaican Lion 4</strain>
        <tissue evidence="2">Leaf</tissue>
    </source>
</reference>
<evidence type="ECO:0000313" key="3">
    <source>
        <dbReference type="Proteomes" id="UP000583929"/>
    </source>
</evidence>
<dbReference type="Proteomes" id="UP000583929">
    <property type="component" value="Unassembled WGS sequence"/>
</dbReference>
<evidence type="ECO:0000259" key="1">
    <source>
        <dbReference type="Pfam" id="PF13456"/>
    </source>
</evidence>
<keyword evidence="3" id="KW-1185">Reference proteome</keyword>
<dbReference type="EMBL" id="JAATIQ010000147">
    <property type="protein sequence ID" value="KAF4377185.1"/>
    <property type="molecule type" value="Genomic_DNA"/>
</dbReference>
<dbReference type="InterPro" id="IPR002156">
    <property type="entry name" value="RNaseH_domain"/>
</dbReference>
<proteinExistence type="predicted"/>
<dbReference type="Pfam" id="PF13456">
    <property type="entry name" value="RVT_3"/>
    <property type="match status" value="1"/>
</dbReference>
<dbReference type="Gene3D" id="3.30.420.10">
    <property type="entry name" value="Ribonuclease H-like superfamily/Ribonuclease H"/>
    <property type="match status" value="1"/>
</dbReference>
<dbReference type="InterPro" id="IPR044730">
    <property type="entry name" value="RNase_H-like_dom_plant"/>
</dbReference>
<dbReference type="InterPro" id="IPR036397">
    <property type="entry name" value="RNaseH_sf"/>
</dbReference>
<sequence length="189" mass="21209">MDERLDNGKTIKTVIKEGEDRVFGWCHCNNVASSLAKFESIFDPPNHAQQVMKEFNFYIDASVRGISWAYVVVVIFNKDGDFVDALTAKVPSTSAFHTECMALCHAFSLSLKLNCKDANFFSDCFQLVNVVRNFTIPVWNLSNMFLHMFSCLKTSSSLNVSWLPQDANVVAHKLAAWATVHNISRASGF</sequence>
<name>A0A7J6G2F5_CANSA</name>
<dbReference type="InterPro" id="IPR012337">
    <property type="entry name" value="RNaseH-like_sf"/>
</dbReference>
<dbReference type="CDD" id="cd06222">
    <property type="entry name" value="RNase_H_like"/>
    <property type="match status" value="1"/>
</dbReference>
<dbReference type="PANTHER" id="PTHR47723">
    <property type="entry name" value="OS05G0353850 PROTEIN"/>
    <property type="match status" value="1"/>
</dbReference>
<dbReference type="PANTHER" id="PTHR47723:SF19">
    <property type="entry name" value="POLYNUCLEOTIDYL TRANSFERASE, RIBONUCLEASE H-LIKE SUPERFAMILY PROTEIN"/>
    <property type="match status" value="1"/>
</dbReference>
<comment type="caution">
    <text evidence="2">The sequence shown here is derived from an EMBL/GenBank/DDBJ whole genome shotgun (WGS) entry which is preliminary data.</text>
</comment>
<dbReference type="GO" id="GO:0003676">
    <property type="term" value="F:nucleic acid binding"/>
    <property type="evidence" value="ECO:0007669"/>
    <property type="project" value="InterPro"/>
</dbReference>
<feature type="domain" description="RNase H type-1" evidence="1">
    <location>
        <begin position="69"/>
        <end position="178"/>
    </location>
</feature>
<protein>
    <recommendedName>
        <fullName evidence="1">RNase H type-1 domain-containing protein</fullName>
    </recommendedName>
</protein>
<dbReference type="InterPro" id="IPR053151">
    <property type="entry name" value="RNase_H-like"/>
</dbReference>